<dbReference type="AlphaFoldDB" id="A0A7T7KTR2"/>
<dbReference type="InterPro" id="IPR051781">
    <property type="entry name" value="Metallo-dep_Hydrolase"/>
</dbReference>
<dbReference type="Pfam" id="PF01979">
    <property type="entry name" value="Amidohydro_1"/>
    <property type="match status" value="1"/>
</dbReference>
<gene>
    <name evidence="3" type="ORF">JEQ17_00710</name>
</gene>
<dbReference type="SUPFAM" id="SSF51556">
    <property type="entry name" value="Metallo-dependent hydrolases"/>
    <property type="match status" value="1"/>
</dbReference>
<accession>A0A7T7KTR2</accession>
<keyword evidence="4" id="KW-1185">Reference proteome</keyword>
<keyword evidence="3" id="KW-0378">Hydrolase</keyword>
<dbReference type="InterPro" id="IPR006680">
    <property type="entry name" value="Amidohydro-rel"/>
</dbReference>
<evidence type="ECO:0000259" key="2">
    <source>
        <dbReference type="Pfam" id="PF01979"/>
    </source>
</evidence>
<reference evidence="3 4" key="1">
    <citation type="submission" date="2020-12" db="EMBL/GenBank/DDBJ databases">
        <title>A novel species.</title>
        <authorList>
            <person name="Li K."/>
        </authorList>
    </citation>
    <scope>NUCLEOTIDE SEQUENCE [LARGE SCALE GENOMIC DNA]</scope>
    <source>
        <strain evidence="3 4">ZYC-3</strain>
    </source>
</reference>
<sequence length="442" mass="46541">MRAGRRVGLNDGVALRMSNVRLIDGVSTEAVDDAVLEANDNGWITYAGPAAQAPEPIPGVRAIDGRGGTLLPGLFDCHTHLGVASDRSILEAALLTDPVVGVLQTTERLRRTLDAGITSARDLGGLPAGFREAVASGLITGPRLQTSVGVISHTGGHADDTFPGGRRLGLDYCEIADDVVGARKAARRMLRAGADVIKICTSGGISSAHDDPDDQDLLDEEIAAVVDEGRRHRGRPVAAHAQGREGILAAIRCGVTSIEHGFGINDEGCDLIGERGAFLVPTLSTAFQPLDPRKTAPWRYEKKLRWNERTKENIAAAIARKVNIAVGTDAGITPHGHNPFELSCLVELGMSPIDAIRAATSNSARLLGVADTLGTLRVGYAADLVLCTEDPLRDIGLLSAPENIALVTQQGVVRKCTLADPSWSQDLSPAPGQRSPHAAARP</sequence>
<dbReference type="Gene3D" id="3.20.20.140">
    <property type="entry name" value="Metal-dependent hydrolases"/>
    <property type="match status" value="1"/>
</dbReference>
<proteinExistence type="predicted"/>
<dbReference type="InterPro" id="IPR032466">
    <property type="entry name" value="Metal_Hydrolase"/>
</dbReference>
<dbReference type="GO" id="GO:0016810">
    <property type="term" value="F:hydrolase activity, acting on carbon-nitrogen (but not peptide) bonds"/>
    <property type="evidence" value="ECO:0007669"/>
    <property type="project" value="InterPro"/>
</dbReference>
<dbReference type="EMBL" id="CP066831">
    <property type="protein sequence ID" value="QQM38163.1"/>
    <property type="molecule type" value="Genomic_DNA"/>
</dbReference>
<dbReference type="KEGG" id="slf:JEQ17_00710"/>
<name>A0A7T7KTR2_9ACTN</name>
<evidence type="ECO:0000313" key="3">
    <source>
        <dbReference type="EMBL" id="QQM38163.1"/>
    </source>
</evidence>
<feature type="region of interest" description="Disordered" evidence="1">
    <location>
        <begin position="422"/>
        <end position="442"/>
    </location>
</feature>
<dbReference type="PANTHER" id="PTHR43135:SF3">
    <property type="entry name" value="ALPHA-D-RIBOSE 1-METHYLPHOSPHONATE 5-TRIPHOSPHATE DIPHOSPHATASE"/>
    <property type="match status" value="1"/>
</dbReference>
<dbReference type="CDD" id="cd01299">
    <property type="entry name" value="Met_dep_hydrolase_A"/>
    <property type="match status" value="1"/>
</dbReference>
<evidence type="ECO:0000313" key="4">
    <source>
        <dbReference type="Proteomes" id="UP000595636"/>
    </source>
</evidence>
<dbReference type="InterPro" id="IPR011059">
    <property type="entry name" value="Metal-dep_hydrolase_composite"/>
</dbReference>
<dbReference type="Gene3D" id="2.30.40.10">
    <property type="entry name" value="Urease, subunit C, domain 1"/>
    <property type="match status" value="1"/>
</dbReference>
<dbReference type="SUPFAM" id="SSF51338">
    <property type="entry name" value="Composite domain of metallo-dependent hydrolases"/>
    <property type="match status" value="1"/>
</dbReference>
<protein>
    <submittedName>
        <fullName evidence="3">Amidohydrolase family protein</fullName>
    </submittedName>
</protein>
<evidence type="ECO:0000256" key="1">
    <source>
        <dbReference type="SAM" id="MobiDB-lite"/>
    </source>
</evidence>
<dbReference type="PANTHER" id="PTHR43135">
    <property type="entry name" value="ALPHA-D-RIBOSE 1-METHYLPHOSPHONATE 5-TRIPHOSPHATE DIPHOSPHATASE"/>
    <property type="match status" value="1"/>
</dbReference>
<dbReference type="Proteomes" id="UP000595636">
    <property type="component" value="Chromosome"/>
</dbReference>
<organism evidence="3 4">
    <name type="scientific">Streptomyces liliifuscus</name>
    <dbReference type="NCBI Taxonomy" id="2797636"/>
    <lineage>
        <taxon>Bacteria</taxon>
        <taxon>Bacillati</taxon>
        <taxon>Actinomycetota</taxon>
        <taxon>Actinomycetes</taxon>
        <taxon>Kitasatosporales</taxon>
        <taxon>Streptomycetaceae</taxon>
        <taxon>Streptomyces</taxon>
    </lineage>
</organism>
<feature type="domain" description="Amidohydrolase-related" evidence="2">
    <location>
        <begin position="69"/>
        <end position="411"/>
    </location>
</feature>
<dbReference type="InterPro" id="IPR057744">
    <property type="entry name" value="OTAase-like"/>
</dbReference>